<evidence type="ECO:0000256" key="4">
    <source>
        <dbReference type="ARBA" id="ARBA00022989"/>
    </source>
</evidence>
<dbReference type="OrthoDB" id="9807053at2"/>
<dbReference type="RefSeq" id="WP_073379394.1">
    <property type="nucleotide sequence ID" value="NZ_FQXS01000052.1"/>
</dbReference>
<accession>A0A1M5YR21</accession>
<dbReference type="PIRSF" id="PIRSF006324">
    <property type="entry name" value="LeuE"/>
    <property type="match status" value="1"/>
</dbReference>
<keyword evidence="4 6" id="KW-1133">Transmembrane helix</keyword>
<evidence type="ECO:0000256" key="6">
    <source>
        <dbReference type="SAM" id="Phobius"/>
    </source>
</evidence>
<dbReference type="GO" id="GO:0005886">
    <property type="term" value="C:plasma membrane"/>
    <property type="evidence" value="ECO:0007669"/>
    <property type="project" value="UniProtKB-SubCell"/>
</dbReference>
<feature type="transmembrane region" description="Helical" evidence="6">
    <location>
        <begin position="38"/>
        <end position="61"/>
    </location>
</feature>
<feature type="transmembrane region" description="Helical" evidence="6">
    <location>
        <begin position="6"/>
        <end position="26"/>
    </location>
</feature>
<dbReference type="Proteomes" id="UP000184139">
    <property type="component" value="Unassembled WGS sequence"/>
</dbReference>
<evidence type="ECO:0000313" key="7">
    <source>
        <dbReference type="EMBL" id="SHI14557.1"/>
    </source>
</evidence>
<keyword evidence="5 6" id="KW-0472">Membrane</keyword>
<proteinExistence type="predicted"/>
<dbReference type="Pfam" id="PF01810">
    <property type="entry name" value="LysE"/>
    <property type="match status" value="1"/>
</dbReference>
<keyword evidence="2" id="KW-1003">Cell membrane</keyword>
<comment type="subcellular location">
    <subcellularLocation>
        <location evidence="1">Cell membrane</location>
        <topology evidence="1">Multi-pass membrane protein</topology>
    </subcellularLocation>
</comment>
<feature type="transmembrane region" description="Helical" evidence="6">
    <location>
        <begin position="117"/>
        <end position="136"/>
    </location>
</feature>
<dbReference type="EMBL" id="FQXS01000052">
    <property type="protein sequence ID" value="SHI14557.1"/>
    <property type="molecule type" value="Genomic_DNA"/>
</dbReference>
<evidence type="ECO:0000256" key="3">
    <source>
        <dbReference type="ARBA" id="ARBA00022692"/>
    </source>
</evidence>
<evidence type="ECO:0000313" key="8">
    <source>
        <dbReference type="Proteomes" id="UP000184139"/>
    </source>
</evidence>
<dbReference type="AlphaFoldDB" id="A0A1M5YR21"/>
<feature type="transmembrane region" description="Helical" evidence="6">
    <location>
        <begin position="148"/>
        <end position="169"/>
    </location>
</feature>
<evidence type="ECO:0000256" key="2">
    <source>
        <dbReference type="ARBA" id="ARBA00022475"/>
    </source>
</evidence>
<evidence type="ECO:0000256" key="1">
    <source>
        <dbReference type="ARBA" id="ARBA00004651"/>
    </source>
</evidence>
<dbReference type="PANTHER" id="PTHR30086:SF21">
    <property type="entry name" value="TRANSPORT PROTEIN"/>
    <property type="match status" value="1"/>
</dbReference>
<dbReference type="PANTHER" id="PTHR30086">
    <property type="entry name" value="ARGININE EXPORTER PROTEIN ARGO"/>
    <property type="match status" value="1"/>
</dbReference>
<name>A0A1M5YR21_9BACT</name>
<dbReference type="GO" id="GO:0015171">
    <property type="term" value="F:amino acid transmembrane transporter activity"/>
    <property type="evidence" value="ECO:0007669"/>
    <property type="project" value="TreeGrafter"/>
</dbReference>
<sequence>MLEFIGITSFILLVAISPGADFAIIVRNSILYSRTTALFTALGIGGSLVAHTTYSLMGLALLISKSIFIFCILKYLGAMYLCYLGIKSIFSKESEDTISEIDHKKKLLKWQAFQQGFLCNLLNPKAPLFFISFYSVVIPTESDQLVKLLYGIESIVLITLWFVLLSVIISQKLVKEFFSKSKQFINKALGSAMLFFGVKLAFTSNE</sequence>
<reference evidence="7 8" key="1">
    <citation type="submission" date="2016-11" db="EMBL/GenBank/DDBJ databases">
        <authorList>
            <person name="Jaros S."/>
            <person name="Januszkiewicz K."/>
            <person name="Wedrychowicz H."/>
        </authorList>
    </citation>
    <scope>NUCLEOTIDE SEQUENCE [LARGE SCALE GENOMIC DNA]</scope>
    <source>
        <strain evidence="7 8">DSM 9705</strain>
    </source>
</reference>
<organism evidence="7 8">
    <name type="scientific">Desulfofustis glycolicus DSM 9705</name>
    <dbReference type="NCBI Taxonomy" id="1121409"/>
    <lineage>
        <taxon>Bacteria</taxon>
        <taxon>Pseudomonadati</taxon>
        <taxon>Thermodesulfobacteriota</taxon>
        <taxon>Desulfobulbia</taxon>
        <taxon>Desulfobulbales</taxon>
        <taxon>Desulfocapsaceae</taxon>
        <taxon>Desulfofustis</taxon>
    </lineage>
</organism>
<keyword evidence="8" id="KW-1185">Reference proteome</keyword>
<gene>
    <name evidence="7" type="ORF">SAMN02745124_04354</name>
</gene>
<keyword evidence="3 6" id="KW-0812">Transmembrane</keyword>
<evidence type="ECO:0000256" key="5">
    <source>
        <dbReference type="ARBA" id="ARBA00023136"/>
    </source>
</evidence>
<feature type="transmembrane region" description="Helical" evidence="6">
    <location>
        <begin position="67"/>
        <end position="86"/>
    </location>
</feature>
<dbReference type="InterPro" id="IPR001123">
    <property type="entry name" value="LeuE-type"/>
</dbReference>
<protein>
    <submittedName>
        <fullName evidence="7">Resistance to homoserine/threonine (RhtB) family protein</fullName>
    </submittedName>
</protein>